<evidence type="ECO:0000256" key="3">
    <source>
        <dbReference type="ARBA" id="ARBA00023163"/>
    </source>
</evidence>
<dbReference type="InterPro" id="IPR001138">
    <property type="entry name" value="Zn2Cys6_DnaBD"/>
</dbReference>
<dbReference type="PANTHER" id="PTHR47784:SF10">
    <property type="entry name" value="TRANSCRIPTION FACTOR, PUTATIVE (AFU_ORTHOLOGUE AFUA_6G14150)-RELATED"/>
    <property type="match status" value="1"/>
</dbReference>
<dbReference type="SMART" id="SM00066">
    <property type="entry name" value="GAL4"/>
    <property type="match status" value="1"/>
</dbReference>
<sequence>MPRKAHTKSRYGCDNCRRRRVKCDEQGPPCNNCVLRRLHDCKYSRVLPANILSSARPPSHDANSQQSTSVSPVPAIASAGVSPAASVSLNPRPLNELELMLHFTTETFQSLCISDAETVTWQKLVPRLALDHRYLLHGIFSLASLHLATTTADPARMRLYVDTGLEYHSKSLEPFRVALDNLSPENCDAVFAESVVTAAICLALPQLTSGPENEGAMINNVVTAFQLLQGVKKILFIGRGWIKLKLFVKGDFWSDVSTDLDEDTQSAFDQLSVLNDQIELSRENVLQSRHGRHREIIKHLRHCFMKFQCSPDPAPVLAWLGAVDNDFVDNVQRRSPLSLLVLAHWGVLLAELNDKRWWAHNAGRALVDEILGILDTGNLSWEACLGWVRRKMGLHQKLVNRASSKNETILS</sequence>
<protein>
    <recommendedName>
        <fullName evidence="5">Zn(2)-C6 fungal-type domain-containing protein</fullName>
    </recommendedName>
</protein>
<evidence type="ECO:0000313" key="7">
    <source>
        <dbReference type="Proteomes" id="UP000019376"/>
    </source>
</evidence>
<feature type="domain" description="Zn(2)-C6 fungal-type" evidence="5">
    <location>
        <begin position="12"/>
        <end position="43"/>
    </location>
</feature>
<name>S8B9E3_PENO1</name>
<dbReference type="InterPro" id="IPR036864">
    <property type="entry name" value="Zn2-C6_fun-type_DNA-bd_sf"/>
</dbReference>
<evidence type="ECO:0000256" key="1">
    <source>
        <dbReference type="ARBA" id="ARBA00023015"/>
    </source>
</evidence>
<keyword evidence="2" id="KW-0238">DNA-binding</keyword>
<dbReference type="Pfam" id="PF11951">
    <property type="entry name" value="Fungal_trans_2"/>
    <property type="match status" value="1"/>
</dbReference>
<dbReference type="AlphaFoldDB" id="S8B9E3"/>
<dbReference type="GO" id="GO:0001228">
    <property type="term" value="F:DNA-binding transcription activator activity, RNA polymerase II-specific"/>
    <property type="evidence" value="ECO:0007669"/>
    <property type="project" value="TreeGrafter"/>
</dbReference>
<dbReference type="eggNOG" id="ENOG502SNX9">
    <property type="taxonomic scope" value="Eukaryota"/>
</dbReference>
<dbReference type="STRING" id="933388.S8B9E3"/>
<dbReference type="HOGENOM" id="CLU_024934_5_2_1"/>
<dbReference type="InterPro" id="IPR053157">
    <property type="entry name" value="Sterol_Uptake_Regulator"/>
</dbReference>
<keyword evidence="4" id="KW-0539">Nucleus</keyword>
<dbReference type="EMBL" id="KB644413">
    <property type="protein sequence ID" value="EPS31387.1"/>
    <property type="molecule type" value="Genomic_DNA"/>
</dbReference>
<evidence type="ECO:0000256" key="2">
    <source>
        <dbReference type="ARBA" id="ARBA00023125"/>
    </source>
</evidence>
<dbReference type="Proteomes" id="UP000019376">
    <property type="component" value="Unassembled WGS sequence"/>
</dbReference>
<proteinExistence type="predicted"/>
<dbReference type="GO" id="GO:0003677">
    <property type="term" value="F:DNA binding"/>
    <property type="evidence" value="ECO:0007669"/>
    <property type="project" value="UniProtKB-KW"/>
</dbReference>
<keyword evidence="3" id="KW-0804">Transcription</keyword>
<keyword evidence="1" id="KW-0805">Transcription regulation</keyword>
<dbReference type="OrthoDB" id="5295362at2759"/>
<accession>S8B9E3</accession>
<gene>
    <name evidence="6" type="ORF">PDE_06342</name>
</gene>
<dbReference type="SUPFAM" id="SSF57701">
    <property type="entry name" value="Zn2/Cys6 DNA-binding domain"/>
    <property type="match status" value="1"/>
</dbReference>
<evidence type="ECO:0000259" key="5">
    <source>
        <dbReference type="PROSITE" id="PS50048"/>
    </source>
</evidence>
<dbReference type="Pfam" id="PF00172">
    <property type="entry name" value="Zn_clus"/>
    <property type="match status" value="1"/>
</dbReference>
<dbReference type="PROSITE" id="PS50048">
    <property type="entry name" value="ZN2_CY6_FUNGAL_2"/>
    <property type="match status" value="1"/>
</dbReference>
<reference evidence="6 7" key="1">
    <citation type="journal article" date="2013" name="PLoS ONE">
        <title>Genomic and secretomic analyses reveal unique features of the lignocellulolytic enzyme system of Penicillium decumbens.</title>
        <authorList>
            <person name="Liu G."/>
            <person name="Zhang L."/>
            <person name="Wei X."/>
            <person name="Zou G."/>
            <person name="Qin Y."/>
            <person name="Ma L."/>
            <person name="Li J."/>
            <person name="Zheng H."/>
            <person name="Wang S."/>
            <person name="Wang C."/>
            <person name="Xun L."/>
            <person name="Zhao G.-P."/>
            <person name="Zhou Z."/>
            <person name="Qu Y."/>
        </authorList>
    </citation>
    <scope>NUCLEOTIDE SEQUENCE [LARGE SCALE GENOMIC DNA]</scope>
    <source>
        <strain evidence="7">114-2 / CGMCC 5302</strain>
    </source>
</reference>
<dbReference type="CDD" id="cd00067">
    <property type="entry name" value="GAL4"/>
    <property type="match status" value="1"/>
</dbReference>
<dbReference type="InterPro" id="IPR021858">
    <property type="entry name" value="Fun_TF"/>
</dbReference>
<dbReference type="GO" id="GO:0008270">
    <property type="term" value="F:zinc ion binding"/>
    <property type="evidence" value="ECO:0007669"/>
    <property type="project" value="InterPro"/>
</dbReference>
<evidence type="ECO:0000256" key="4">
    <source>
        <dbReference type="ARBA" id="ARBA00023242"/>
    </source>
</evidence>
<organism evidence="6 7">
    <name type="scientific">Penicillium oxalicum (strain 114-2 / CGMCC 5302)</name>
    <name type="common">Penicillium decumbens</name>
    <dbReference type="NCBI Taxonomy" id="933388"/>
    <lineage>
        <taxon>Eukaryota</taxon>
        <taxon>Fungi</taxon>
        <taxon>Dikarya</taxon>
        <taxon>Ascomycota</taxon>
        <taxon>Pezizomycotina</taxon>
        <taxon>Eurotiomycetes</taxon>
        <taxon>Eurotiomycetidae</taxon>
        <taxon>Eurotiales</taxon>
        <taxon>Aspergillaceae</taxon>
        <taxon>Penicillium</taxon>
    </lineage>
</organism>
<dbReference type="PhylomeDB" id="S8B9E3"/>
<keyword evidence="7" id="KW-1185">Reference proteome</keyword>
<dbReference type="PROSITE" id="PS00463">
    <property type="entry name" value="ZN2_CY6_FUNGAL_1"/>
    <property type="match status" value="1"/>
</dbReference>
<dbReference type="Gene3D" id="4.10.240.10">
    <property type="entry name" value="Zn(2)-C6 fungal-type DNA-binding domain"/>
    <property type="match status" value="1"/>
</dbReference>
<dbReference type="PANTHER" id="PTHR47784">
    <property type="entry name" value="STEROL UPTAKE CONTROL PROTEIN 2"/>
    <property type="match status" value="1"/>
</dbReference>
<evidence type="ECO:0000313" key="6">
    <source>
        <dbReference type="EMBL" id="EPS31387.1"/>
    </source>
</evidence>